<dbReference type="InterPro" id="IPR017871">
    <property type="entry name" value="ABC_transporter-like_CS"/>
</dbReference>
<organism evidence="11">
    <name type="scientific">candidate division WOR-3 bacterium</name>
    <dbReference type="NCBI Taxonomy" id="2052148"/>
    <lineage>
        <taxon>Bacteria</taxon>
        <taxon>Bacteria division WOR-3</taxon>
    </lineage>
</organism>
<feature type="domain" description="ABC transmembrane type-1" evidence="10">
    <location>
        <begin position="1"/>
        <end position="128"/>
    </location>
</feature>
<dbReference type="AlphaFoldDB" id="A0A7C1BJ64"/>
<dbReference type="Gene3D" id="3.40.50.300">
    <property type="entry name" value="P-loop containing nucleotide triphosphate hydrolases"/>
    <property type="match status" value="1"/>
</dbReference>
<evidence type="ECO:0000256" key="4">
    <source>
        <dbReference type="ARBA" id="ARBA00022741"/>
    </source>
</evidence>
<keyword evidence="5 11" id="KW-0067">ATP-binding</keyword>
<dbReference type="GO" id="GO:0005524">
    <property type="term" value="F:ATP binding"/>
    <property type="evidence" value="ECO:0007669"/>
    <property type="project" value="UniProtKB-KW"/>
</dbReference>
<accession>A0A7C1BJ64</accession>
<dbReference type="PROSITE" id="PS50929">
    <property type="entry name" value="ABC_TM1F"/>
    <property type="match status" value="1"/>
</dbReference>
<dbReference type="InterPro" id="IPR036640">
    <property type="entry name" value="ABC1_TM_sf"/>
</dbReference>
<evidence type="ECO:0000259" key="9">
    <source>
        <dbReference type="PROSITE" id="PS50893"/>
    </source>
</evidence>
<dbReference type="PANTHER" id="PTHR24221">
    <property type="entry name" value="ATP-BINDING CASSETTE SUB-FAMILY B"/>
    <property type="match status" value="1"/>
</dbReference>
<evidence type="ECO:0000256" key="1">
    <source>
        <dbReference type="ARBA" id="ARBA00004651"/>
    </source>
</evidence>
<feature type="domain" description="ABC transporter" evidence="9">
    <location>
        <begin position="162"/>
        <end position="396"/>
    </location>
</feature>
<dbReference type="GO" id="GO:0140359">
    <property type="term" value="F:ABC-type transporter activity"/>
    <property type="evidence" value="ECO:0007669"/>
    <property type="project" value="InterPro"/>
</dbReference>
<comment type="subcellular location">
    <subcellularLocation>
        <location evidence="1">Cell membrane</location>
        <topology evidence="1">Multi-pass membrane protein</topology>
    </subcellularLocation>
</comment>
<dbReference type="SMART" id="SM00382">
    <property type="entry name" value="AAA"/>
    <property type="match status" value="1"/>
</dbReference>
<evidence type="ECO:0000259" key="10">
    <source>
        <dbReference type="PROSITE" id="PS50929"/>
    </source>
</evidence>
<dbReference type="FunFam" id="3.40.50.300:FF:000287">
    <property type="entry name" value="Multidrug ABC transporter ATP-binding protein"/>
    <property type="match status" value="1"/>
</dbReference>
<dbReference type="InterPro" id="IPR039421">
    <property type="entry name" value="Type_1_exporter"/>
</dbReference>
<evidence type="ECO:0000313" key="11">
    <source>
        <dbReference type="EMBL" id="HDM90313.1"/>
    </source>
</evidence>
<dbReference type="Pfam" id="PF00005">
    <property type="entry name" value="ABC_tran"/>
    <property type="match status" value="1"/>
</dbReference>
<evidence type="ECO:0000256" key="3">
    <source>
        <dbReference type="ARBA" id="ARBA00022692"/>
    </source>
</evidence>
<dbReference type="InterPro" id="IPR003439">
    <property type="entry name" value="ABC_transporter-like_ATP-bd"/>
</dbReference>
<sequence>VIGRKLRKRSQRAQEKMGALGHQLSETLGGIKVVKGFGTEEKEFERFRQKTQDYYRARMRFEYLGALGSPLTEFLSVLVAAFILLYGARLIFVEKSLSPDGFLVFLAAALSLMQPLKKLSQANVHIQHGIAASRRIFEILNLDSDKRERGGGRPFRGVEREIEFRDVHFRYRKDLPTLNGVSFKIRKGEKVALVGPSGSGKTTIADILAGFYEPEKGAVLIDGIDLREYDIRSYREHIAIVPQETFLFSGSIFDNIAYATRGADRESVMKAAELAQVKPFLSRLPEGINTVIGERGSTLSGGEKQRIALARAILRNPDILILDEATASLDAESERLVNSALETLMKDRTTLIIAHRLSTVLKADRIVVVEAGRVVDQGTHEELLNRCDLYRNLYELQFQVEET</sequence>
<comment type="caution">
    <text evidence="11">The sequence shown here is derived from an EMBL/GenBank/DDBJ whole genome shotgun (WGS) entry which is preliminary data.</text>
</comment>
<evidence type="ECO:0000256" key="6">
    <source>
        <dbReference type="ARBA" id="ARBA00022989"/>
    </source>
</evidence>
<dbReference type="InterPro" id="IPR011527">
    <property type="entry name" value="ABC1_TM_dom"/>
</dbReference>
<dbReference type="GO" id="GO:0034040">
    <property type="term" value="F:ATPase-coupled lipid transmembrane transporter activity"/>
    <property type="evidence" value="ECO:0007669"/>
    <property type="project" value="TreeGrafter"/>
</dbReference>
<dbReference type="SUPFAM" id="SSF52540">
    <property type="entry name" value="P-loop containing nucleoside triphosphate hydrolases"/>
    <property type="match status" value="1"/>
</dbReference>
<keyword evidence="3 8" id="KW-0812">Transmembrane</keyword>
<dbReference type="GO" id="GO:0005886">
    <property type="term" value="C:plasma membrane"/>
    <property type="evidence" value="ECO:0007669"/>
    <property type="project" value="UniProtKB-SubCell"/>
</dbReference>
<dbReference type="PROSITE" id="PS50893">
    <property type="entry name" value="ABC_TRANSPORTER_2"/>
    <property type="match status" value="1"/>
</dbReference>
<dbReference type="Gene3D" id="1.20.1560.10">
    <property type="entry name" value="ABC transporter type 1, transmembrane domain"/>
    <property type="match status" value="1"/>
</dbReference>
<keyword evidence="7 8" id="KW-0472">Membrane</keyword>
<dbReference type="PANTHER" id="PTHR24221:SF654">
    <property type="entry name" value="ATP-BINDING CASSETTE SUB-FAMILY B MEMBER 6"/>
    <property type="match status" value="1"/>
</dbReference>
<name>A0A7C1BJ64_UNCW3</name>
<dbReference type="PROSITE" id="PS00211">
    <property type="entry name" value="ABC_TRANSPORTER_1"/>
    <property type="match status" value="1"/>
</dbReference>
<dbReference type="EMBL" id="DRBW01000151">
    <property type="protein sequence ID" value="HDM90313.1"/>
    <property type="molecule type" value="Genomic_DNA"/>
</dbReference>
<feature type="transmembrane region" description="Helical" evidence="8">
    <location>
        <begin position="63"/>
        <end position="85"/>
    </location>
</feature>
<keyword evidence="6 8" id="KW-1133">Transmembrane helix</keyword>
<dbReference type="SUPFAM" id="SSF90123">
    <property type="entry name" value="ABC transporter transmembrane region"/>
    <property type="match status" value="1"/>
</dbReference>
<dbReference type="Proteomes" id="UP000885931">
    <property type="component" value="Unassembled WGS sequence"/>
</dbReference>
<dbReference type="Pfam" id="PF00664">
    <property type="entry name" value="ABC_membrane"/>
    <property type="match status" value="1"/>
</dbReference>
<gene>
    <name evidence="11" type="ORF">ENG67_03780</name>
</gene>
<dbReference type="InterPro" id="IPR027417">
    <property type="entry name" value="P-loop_NTPase"/>
</dbReference>
<evidence type="ECO:0000256" key="5">
    <source>
        <dbReference type="ARBA" id="ARBA00022840"/>
    </source>
</evidence>
<evidence type="ECO:0000256" key="8">
    <source>
        <dbReference type="SAM" id="Phobius"/>
    </source>
</evidence>
<evidence type="ECO:0000256" key="2">
    <source>
        <dbReference type="ARBA" id="ARBA00022448"/>
    </source>
</evidence>
<protein>
    <submittedName>
        <fullName evidence="11">ABC transporter ATP-binding protein</fullName>
    </submittedName>
</protein>
<reference evidence="11" key="1">
    <citation type="journal article" date="2020" name="mSystems">
        <title>Genome- and Community-Level Interaction Insights into Carbon Utilization and Element Cycling Functions of Hydrothermarchaeota in Hydrothermal Sediment.</title>
        <authorList>
            <person name="Zhou Z."/>
            <person name="Liu Y."/>
            <person name="Xu W."/>
            <person name="Pan J."/>
            <person name="Luo Z.H."/>
            <person name="Li M."/>
        </authorList>
    </citation>
    <scope>NUCLEOTIDE SEQUENCE [LARGE SCALE GENOMIC DNA]</scope>
    <source>
        <strain evidence="11">HyVt-237</strain>
    </source>
</reference>
<dbReference type="InterPro" id="IPR003593">
    <property type="entry name" value="AAA+_ATPase"/>
</dbReference>
<dbReference type="GO" id="GO:0016887">
    <property type="term" value="F:ATP hydrolysis activity"/>
    <property type="evidence" value="ECO:0007669"/>
    <property type="project" value="InterPro"/>
</dbReference>
<evidence type="ECO:0000256" key="7">
    <source>
        <dbReference type="ARBA" id="ARBA00023136"/>
    </source>
</evidence>
<keyword evidence="2" id="KW-0813">Transport</keyword>
<feature type="non-terminal residue" evidence="11">
    <location>
        <position position="1"/>
    </location>
</feature>
<proteinExistence type="predicted"/>
<keyword evidence="4" id="KW-0547">Nucleotide-binding</keyword>